<evidence type="ECO:0000256" key="4">
    <source>
        <dbReference type="ARBA" id="ARBA00023054"/>
    </source>
</evidence>
<dbReference type="SUPFAM" id="SSF56496">
    <property type="entry name" value="Fibrinogen C-terminal domain-like"/>
    <property type="match status" value="1"/>
</dbReference>
<name>A0A8V5GRD9_MELUD</name>
<dbReference type="InterPro" id="IPR036056">
    <property type="entry name" value="Fibrinogen-like_C"/>
</dbReference>
<dbReference type="InterPro" id="IPR020837">
    <property type="entry name" value="Fibrinogen_CS"/>
</dbReference>
<organism evidence="8 9">
    <name type="scientific">Melopsittacus undulatus</name>
    <name type="common">Budgerigar</name>
    <name type="synonym">Psittacus undulatus</name>
    <dbReference type="NCBI Taxonomy" id="13146"/>
    <lineage>
        <taxon>Eukaryota</taxon>
        <taxon>Metazoa</taxon>
        <taxon>Chordata</taxon>
        <taxon>Craniata</taxon>
        <taxon>Vertebrata</taxon>
        <taxon>Euteleostomi</taxon>
        <taxon>Archelosauria</taxon>
        <taxon>Archosauria</taxon>
        <taxon>Dinosauria</taxon>
        <taxon>Saurischia</taxon>
        <taxon>Theropoda</taxon>
        <taxon>Coelurosauria</taxon>
        <taxon>Aves</taxon>
        <taxon>Neognathae</taxon>
        <taxon>Neoaves</taxon>
        <taxon>Telluraves</taxon>
        <taxon>Australaves</taxon>
        <taxon>Psittaciformes</taxon>
        <taxon>Psittaculidae</taxon>
        <taxon>Melopsittacus</taxon>
    </lineage>
</organism>
<dbReference type="PANTHER" id="PTHR47221:SF6">
    <property type="entry name" value="FIBRINOGEN ALPHA CHAIN"/>
    <property type="match status" value="1"/>
</dbReference>
<dbReference type="InterPro" id="IPR002181">
    <property type="entry name" value="Fibrinogen_a/b/g_C_dom"/>
</dbReference>
<keyword evidence="9" id="KW-1185">Reference proteome</keyword>
<dbReference type="SMART" id="SM00186">
    <property type="entry name" value="FBG"/>
    <property type="match status" value="1"/>
</dbReference>
<dbReference type="PANTHER" id="PTHR47221">
    <property type="entry name" value="FIBRINOGEN ALPHA CHAIN"/>
    <property type="match status" value="1"/>
</dbReference>
<dbReference type="PROSITE" id="PS00514">
    <property type="entry name" value="FIBRINOGEN_C_1"/>
    <property type="match status" value="1"/>
</dbReference>
<dbReference type="InterPro" id="IPR014716">
    <property type="entry name" value="Fibrinogen_a/b/g_C_1"/>
</dbReference>
<keyword evidence="2" id="KW-0964">Secreted</keyword>
<keyword evidence="5" id="KW-1015">Disulfide bond</keyword>
<dbReference type="NCBIfam" id="NF040941">
    <property type="entry name" value="GGGWT_bact"/>
    <property type="match status" value="1"/>
</dbReference>
<dbReference type="InterPro" id="IPR037579">
    <property type="entry name" value="FIB_ANG-like"/>
</dbReference>
<dbReference type="GO" id="GO:0007596">
    <property type="term" value="P:blood coagulation"/>
    <property type="evidence" value="ECO:0007669"/>
    <property type="project" value="InterPro"/>
</dbReference>
<dbReference type="Ensembl" id="ENSMUNT00000032962.1">
    <property type="protein sequence ID" value="ENSMUNP00000025009.1"/>
    <property type="gene ID" value="ENSMUNG00000021323.1"/>
</dbReference>
<dbReference type="AlphaFoldDB" id="A0A8V5GRD9"/>
<evidence type="ECO:0000256" key="6">
    <source>
        <dbReference type="ARBA" id="ARBA00023180"/>
    </source>
</evidence>
<evidence type="ECO:0000313" key="8">
    <source>
        <dbReference type="Ensembl" id="ENSMUNP00000025009.1"/>
    </source>
</evidence>
<reference evidence="8" key="2">
    <citation type="submission" date="2025-08" db="UniProtKB">
        <authorList>
            <consortium name="Ensembl"/>
        </authorList>
    </citation>
    <scope>IDENTIFICATION</scope>
</reference>
<dbReference type="Proteomes" id="UP000694405">
    <property type="component" value="Chromosome 19"/>
</dbReference>
<keyword evidence="4" id="KW-0175">Coiled coil</keyword>
<evidence type="ECO:0000256" key="5">
    <source>
        <dbReference type="ARBA" id="ARBA00023157"/>
    </source>
</evidence>
<evidence type="ECO:0000256" key="2">
    <source>
        <dbReference type="ARBA" id="ARBA00022525"/>
    </source>
</evidence>
<gene>
    <name evidence="8" type="primary">LOC101877095</name>
</gene>
<dbReference type="PROSITE" id="PS51406">
    <property type="entry name" value="FIBRINOGEN_C_2"/>
    <property type="match status" value="1"/>
</dbReference>
<evidence type="ECO:0000259" key="7">
    <source>
        <dbReference type="PROSITE" id="PS51406"/>
    </source>
</evidence>
<evidence type="ECO:0000313" key="9">
    <source>
        <dbReference type="Proteomes" id="UP000694405"/>
    </source>
</evidence>
<sequence length="404" mass="44908">MERSGLSVLLLLLLGITAAAAPAGAGPERRAAGKERRAQFASWDEVNVIAHGLLQLGHGLKEHVDRTKGQMRELGSRLSAHNSSLGRLLRQARDADQPPGRAPETRPPGSLMDAQNLRIEELLQKIKQQQYKLDKQNLQIKSLQSKVSSGAGPTRCWGPVGGEAALMLLPSSGDFTRATALVLLPQDCHQLFLAGQQSSGVFQVQPAGSQPFKVYCDMTTEGGWTVIQRRTDGSVDFDQLWDAYKNGFGDLRGDFWLGLEKMHRLIQEGRFNLLIELEDWEGNSQVIQFVFSLGGESTAYTLSLLGPLSGELENAIGDFRQLPFSTRDRDHDLKADTNCAKHLSGGWWFSTCGHANLNGKYFRSIPRQRHERKQGIFWKTWKGRYYPLKSTTMKIQPAALEAEP</sequence>
<dbReference type="Gene3D" id="3.90.215.10">
    <property type="entry name" value="Gamma Fibrinogen, chain A, domain 1"/>
    <property type="match status" value="1"/>
</dbReference>
<keyword evidence="6" id="KW-0325">Glycoprotein</keyword>
<evidence type="ECO:0000256" key="1">
    <source>
        <dbReference type="ARBA" id="ARBA00004613"/>
    </source>
</evidence>
<reference evidence="8" key="1">
    <citation type="submission" date="2020-03" db="EMBL/GenBank/DDBJ databases">
        <title>Melopsittacus undulatus (budgerigar) genome, bMelUnd1, maternal haplotype with Z.</title>
        <authorList>
            <person name="Gedman G."/>
            <person name="Mountcastle J."/>
            <person name="Haase B."/>
            <person name="Formenti G."/>
            <person name="Wright T."/>
            <person name="Apodaca J."/>
            <person name="Pelan S."/>
            <person name="Chow W."/>
            <person name="Rhie A."/>
            <person name="Howe K."/>
            <person name="Fedrigo O."/>
            <person name="Jarvis E.D."/>
        </authorList>
    </citation>
    <scope>NUCLEOTIDE SEQUENCE [LARGE SCALE GENOMIC DNA]</scope>
</reference>
<dbReference type="Pfam" id="PF00147">
    <property type="entry name" value="Fibrinogen_C"/>
    <property type="match status" value="1"/>
</dbReference>
<accession>A0A8V5GRD9</accession>
<feature type="domain" description="Fibrinogen C-terminal" evidence="7">
    <location>
        <begin position="179"/>
        <end position="399"/>
    </location>
</feature>
<protein>
    <recommendedName>
        <fullName evidence="7">Fibrinogen C-terminal domain-containing protein</fullName>
    </recommendedName>
</protein>
<dbReference type="GO" id="GO:0005576">
    <property type="term" value="C:extracellular region"/>
    <property type="evidence" value="ECO:0007669"/>
    <property type="project" value="UniProtKB-SubCell"/>
</dbReference>
<reference evidence="8" key="3">
    <citation type="submission" date="2025-09" db="UniProtKB">
        <authorList>
            <consortium name="Ensembl"/>
        </authorList>
    </citation>
    <scope>IDENTIFICATION</scope>
</reference>
<evidence type="ECO:0000256" key="3">
    <source>
        <dbReference type="ARBA" id="ARBA00022729"/>
    </source>
</evidence>
<proteinExistence type="predicted"/>
<dbReference type="CDD" id="cd00087">
    <property type="entry name" value="FReD"/>
    <property type="match status" value="1"/>
</dbReference>
<keyword evidence="3" id="KW-0732">Signal</keyword>
<comment type="subcellular location">
    <subcellularLocation>
        <location evidence="1">Secreted</location>
    </subcellularLocation>
</comment>